<feature type="binding site" evidence="6">
    <location>
        <position position="204"/>
    </location>
    <ligand>
        <name>S-adenosyl-L-methionine</name>
        <dbReference type="ChEBI" id="CHEBI:59789"/>
    </ligand>
</feature>
<dbReference type="InterPro" id="IPR029063">
    <property type="entry name" value="SAM-dependent_MTases_sf"/>
</dbReference>
<keyword evidence="1 7" id="KW-0698">rRNA processing</keyword>
<accession>J7M8N8</accession>
<dbReference type="RefSeq" id="XP_009692754.1">
    <property type="nucleotide sequence ID" value="XM_009694459.1"/>
</dbReference>
<dbReference type="GeneID" id="20716862"/>
<feature type="binding site" evidence="6">
    <location>
        <position position="155"/>
    </location>
    <ligand>
        <name>S-adenosyl-L-methionine</name>
        <dbReference type="ChEBI" id="CHEBI:59789"/>
    </ligand>
</feature>
<evidence type="ECO:0000256" key="1">
    <source>
        <dbReference type="ARBA" id="ARBA00022552"/>
    </source>
</evidence>
<dbReference type="InterPro" id="IPR001737">
    <property type="entry name" value="KsgA/Erm"/>
</dbReference>
<dbReference type="VEuPathDB" id="PiroplasmaDB:TOT_040000820"/>
<dbReference type="SMART" id="SM00650">
    <property type="entry name" value="rADc"/>
    <property type="match status" value="1"/>
</dbReference>
<dbReference type="Pfam" id="PF00398">
    <property type="entry name" value="RrnaAD"/>
    <property type="match status" value="1"/>
</dbReference>
<feature type="region of interest" description="Disordered" evidence="8">
    <location>
        <begin position="69"/>
        <end position="94"/>
    </location>
</feature>
<dbReference type="EC" id="2.1.1.-" evidence="7"/>
<dbReference type="GO" id="GO:0000179">
    <property type="term" value="F:rRNA (adenine-N6,N6-)-dimethyltransferase activity"/>
    <property type="evidence" value="ECO:0007669"/>
    <property type="project" value="UniProtKB-UniRule"/>
</dbReference>
<dbReference type="NCBIfam" id="TIGR00755">
    <property type="entry name" value="ksgA"/>
    <property type="match status" value="1"/>
</dbReference>
<feature type="region of interest" description="Disordered" evidence="8">
    <location>
        <begin position="32"/>
        <end position="55"/>
    </location>
</feature>
<evidence type="ECO:0000256" key="6">
    <source>
        <dbReference type="PROSITE-ProRule" id="PRU01026"/>
    </source>
</evidence>
<proteinExistence type="inferred from homology"/>
<dbReference type="GO" id="GO:0003723">
    <property type="term" value="F:RNA binding"/>
    <property type="evidence" value="ECO:0007669"/>
    <property type="project" value="UniProtKB-UniRule"/>
</dbReference>
<dbReference type="PANTHER" id="PTHR11727">
    <property type="entry name" value="DIMETHYLADENOSINE TRANSFERASE"/>
    <property type="match status" value="1"/>
</dbReference>
<dbReference type="STRING" id="869250.J7M8N8"/>
<dbReference type="PROSITE" id="PS51689">
    <property type="entry name" value="SAM_RNA_A_N6_MT"/>
    <property type="match status" value="1"/>
</dbReference>
<name>J7M8N8_THEOR</name>
<dbReference type="Proteomes" id="UP000003786">
    <property type="component" value="Chromosome 4"/>
</dbReference>
<feature type="binding site" evidence="6">
    <location>
        <position position="177"/>
    </location>
    <ligand>
        <name>S-adenosyl-L-methionine</name>
        <dbReference type="ChEBI" id="CHEBI:59789"/>
    </ligand>
</feature>
<evidence type="ECO:0000256" key="5">
    <source>
        <dbReference type="ARBA" id="ARBA00022884"/>
    </source>
</evidence>
<feature type="compositionally biased region" description="Basic and acidic residues" evidence="8">
    <location>
        <begin position="34"/>
        <end position="44"/>
    </location>
</feature>
<dbReference type="OMA" id="IWRKNKH"/>
<dbReference type="InterPro" id="IPR011530">
    <property type="entry name" value="rRNA_adenine_dimethylase"/>
</dbReference>
<evidence type="ECO:0000313" key="11">
    <source>
        <dbReference type="Proteomes" id="UP000003786"/>
    </source>
</evidence>
<sequence length="451" mass="50929">MAKKTLWCVSENNKRINEWKLHKCIHTNTVIGAKKKEDLDSGDTRDDDSEKDQKELISLKYDEKIQVYPLKQKNQEEGPQKVPKLPPGEFKPRKSLGQNFITDLNLMNKMCNSLKSPIEPPGDGSQVVELGCGIGSLTQILYKKYKNMTDDIGIEIDSRAVSQLSRTLPNLNLINDDVLQLTSEQVDYAKMSKERGKKLWIIGNLPFYITSQILLCLIDYRKYIDRAVVTAQWEVAKRVVARRNTKEYSILSVLLQIFAKAKILFKIPSQAFYPKPKVDAACIYIDNGNGYGYGNADCNGNGNLTGDSISVNVRKFKLLKRILRLTFGQKRKKLKSSMERILTKYKVELPEEILNMRPQDLSAKDFIDLVNNIHQRIHSGGGAGVVRNGATVGARTKFWSGANSEDIMELGDMASAAGGAADRCEELEETKDRIWRKNKHGPSIPLKDLIY</sequence>
<dbReference type="PANTHER" id="PTHR11727:SF18">
    <property type="entry name" value="RRNA ADENINE N(6)-METHYLTRANSFERASE"/>
    <property type="match status" value="1"/>
</dbReference>
<keyword evidence="4 6" id="KW-0949">S-adenosyl-L-methionine</keyword>
<dbReference type="OrthoDB" id="361875at2759"/>
<protein>
    <recommendedName>
        <fullName evidence="7">rRNA adenine N(6)-methyltransferase</fullName>
        <ecNumber evidence="7">2.1.1.-</ecNumber>
    </recommendedName>
</protein>
<feature type="binding site" evidence="6">
    <location>
        <position position="99"/>
    </location>
    <ligand>
        <name>S-adenosyl-L-methionine</name>
        <dbReference type="ChEBI" id="CHEBI:59789"/>
    </ligand>
</feature>
<evidence type="ECO:0000313" key="10">
    <source>
        <dbReference type="EMBL" id="BAM42453.1"/>
    </source>
</evidence>
<evidence type="ECO:0000259" key="9">
    <source>
        <dbReference type="SMART" id="SM00650"/>
    </source>
</evidence>
<feature type="binding site" evidence="6">
    <location>
        <position position="131"/>
    </location>
    <ligand>
        <name>S-adenosyl-L-methionine</name>
        <dbReference type="ChEBI" id="CHEBI:59789"/>
    </ligand>
</feature>
<keyword evidence="2 6" id="KW-0489">Methyltransferase</keyword>
<dbReference type="Gene3D" id="3.40.50.150">
    <property type="entry name" value="Vaccinia Virus protein VP39"/>
    <property type="match status" value="1"/>
</dbReference>
<reference evidence="10 11" key="1">
    <citation type="journal article" date="2012" name="MBio">
        <title>Comparative genome analysis of three eukaryotic parasites with differing abilities to transform leukocytes reveals key mediators of Theileria-induced leukocyte transformation.</title>
        <authorList>
            <person name="Hayashida K."/>
            <person name="Hara Y."/>
            <person name="Abe T."/>
            <person name="Yamasaki C."/>
            <person name="Toyoda A."/>
            <person name="Kosuge T."/>
            <person name="Suzuki Y."/>
            <person name="Sato Y."/>
            <person name="Kawashima S."/>
            <person name="Katayama T."/>
            <person name="Wakaguri H."/>
            <person name="Inoue N."/>
            <person name="Homma K."/>
            <person name="Tada-Umezaki M."/>
            <person name="Yagi Y."/>
            <person name="Fujii Y."/>
            <person name="Habara T."/>
            <person name="Kanehisa M."/>
            <person name="Watanabe H."/>
            <person name="Ito K."/>
            <person name="Gojobori T."/>
            <person name="Sugawara H."/>
            <person name="Imanishi T."/>
            <person name="Weir W."/>
            <person name="Gardner M."/>
            <person name="Pain A."/>
            <person name="Shiels B."/>
            <person name="Hattori M."/>
            <person name="Nene V."/>
            <person name="Sugimoto C."/>
        </authorList>
    </citation>
    <scope>NUCLEOTIDE SEQUENCE [LARGE SCALE GENOMIC DNA]</scope>
    <source>
        <strain evidence="10 11">Shintoku</strain>
    </source>
</reference>
<dbReference type="InterPro" id="IPR020598">
    <property type="entry name" value="rRNA_Ade_methylase_Trfase_N"/>
</dbReference>
<feature type="domain" description="Ribosomal RNA adenine methylase transferase N-terminal" evidence="9">
    <location>
        <begin position="110"/>
        <end position="289"/>
    </location>
</feature>
<keyword evidence="5 6" id="KW-0694">RNA-binding</keyword>
<dbReference type="EMBL" id="AP011949">
    <property type="protein sequence ID" value="BAM42453.1"/>
    <property type="molecule type" value="Genomic_DNA"/>
</dbReference>
<dbReference type="eggNOG" id="KOG0820">
    <property type="taxonomic scope" value="Eukaryota"/>
</dbReference>
<dbReference type="AlphaFoldDB" id="J7M8N8"/>
<evidence type="ECO:0000256" key="3">
    <source>
        <dbReference type="ARBA" id="ARBA00022679"/>
    </source>
</evidence>
<dbReference type="Gene3D" id="1.10.8.100">
    <property type="entry name" value="Ribosomal RNA adenine dimethylase-like, domain 2"/>
    <property type="match status" value="1"/>
</dbReference>
<evidence type="ECO:0000256" key="7">
    <source>
        <dbReference type="RuleBase" id="RU362106"/>
    </source>
</evidence>
<keyword evidence="3 6" id="KW-0808">Transferase</keyword>
<evidence type="ECO:0000256" key="2">
    <source>
        <dbReference type="ARBA" id="ARBA00022603"/>
    </source>
</evidence>
<keyword evidence="11" id="KW-1185">Reference proteome</keyword>
<feature type="binding site" evidence="6">
    <location>
        <position position="101"/>
    </location>
    <ligand>
        <name>S-adenosyl-L-methionine</name>
        <dbReference type="ChEBI" id="CHEBI:59789"/>
    </ligand>
</feature>
<evidence type="ECO:0000256" key="8">
    <source>
        <dbReference type="SAM" id="MobiDB-lite"/>
    </source>
</evidence>
<organism evidence="10 11">
    <name type="scientific">Theileria orientalis strain Shintoku</name>
    <dbReference type="NCBI Taxonomy" id="869250"/>
    <lineage>
        <taxon>Eukaryota</taxon>
        <taxon>Sar</taxon>
        <taxon>Alveolata</taxon>
        <taxon>Apicomplexa</taxon>
        <taxon>Aconoidasida</taxon>
        <taxon>Piroplasmida</taxon>
        <taxon>Theileriidae</taxon>
        <taxon>Theileria</taxon>
    </lineage>
</organism>
<dbReference type="SUPFAM" id="SSF53335">
    <property type="entry name" value="S-adenosyl-L-methionine-dependent methyltransferases"/>
    <property type="match status" value="1"/>
</dbReference>
<comment type="similarity">
    <text evidence="6 7">Belongs to the class I-like SAM-binding methyltransferase superfamily. rRNA adenine N(6)-methyltransferase family.</text>
</comment>
<dbReference type="KEGG" id="tot:TOT_040000820"/>
<gene>
    <name evidence="10" type="ORF">TOT_040000820</name>
</gene>
<dbReference type="InterPro" id="IPR023165">
    <property type="entry name" value="rRNA_Ade_diMease-like_C"/>
</dbReference>
<evidence type="ECO:0000256" key="4">
    <source>
        <dbReference type="ARBA" id="ARBA00022691"/>
    </source>
</evidence>